<dbReference type="OrthoDB" id="3164835at2759"/>
<dbReference type="GeneID" id="20677656"/>
<protein>
    <recommendedName>
        <fullName evidence="1">BTB domain-containing protein</fullName>
    </recommendedName>
</protein>
<dbReference type="InParanoid" id="W4K4W3"/>
<dbReference type="EMBL" id="KI925459">
    <property type="protein sequence ID" value="ETW80405.1"/>
    <property type="molecule type" value="Genomic_DNA"/>
</dbReference>
<dbReference type="Pfam" id="PF00651">
    <property type="entry name" value="BTB"/>
    <property type="match status" value="1"/>
</dbReference>
<evidence type="ECO:0000259" key="1">
    <source>
        <dbReference type="PROSITE" id="PS50097"/>
    </source>
</evidence>
<dbReference type="InterPro" id="IPR011333">
    <property type="entry name" value="SKP1/BTB/POZ_sf"/>
</dbReference>
<dbReference type="InterPro" id="IPR000210">
    <property type="entry name" value="BTB/POZ_dom"/>
</dbReference>
<gene>
    <name evidence="2" type="ORF">HETIRDRAFT_475996</name>
</gene>
<sequence length="325" mass="36728">MSTTTPEPTLITTFKAADPPFDDTDADIVLRSSDNVDFYVHKWPLSRASSVFKDMFSIPSSYDSFNADNVKDGLPVVRVTEDRQTLDIVLRLCYPRDQQTLTLDVPSIRQLLPALEKYEMLKDMTGILKPMMLAAAKTDSRAMYAIACRYQMLKLANRIAVLSRRLLSDVSFPSTIDFFSKGDLQSISGHHLCQFLMFHQQSSSAASRAVRSDWSVFAMFSRSVSQNPPCYCSQVDFATTKGAFHGPEWLLTYCKQCEENLRSRPHCEVVMEKELITDMCVAAAQCDACRPRARRIHTFCKKMMGGVRRALESVPLPFPEAESKE</sequence>
<dbReference type="Gene3D" id="3.30.710.10">
    <property type="entry name" value="Potassium Channel Kv1.1, Chain A"/>
    <property type="match status" value="1"/>
</dbReference>
<dbReference type="RefSeq" id="XP_009547162.1">
    <property type="nucleotide sequence ID" value="XM_009548867.1"/>
</dbReference>
<dbReference type="Proteomes" id="UP000030671">
    <property type="component" value="Unassembled WGS sequence"/>
</dbReference>
<organism evidence="2 3">
    <name type="scientific">Heterobasidion irregulare (strain TC 32-1)</name>
    <dbReference type="NCBI Taxonomy" id="747525"/>
    <lineage>
        <taxon>Eukaryota</taxon>
        <taxon>Fungi</taxon>
        <taxon>Dikarya</taxon>
        <taxon>Basidiomycota</taxon>
        <taxon>Agaricomycotina</taxon>
        <taxon>Agaricomycetes</taxon>
        <taxon>Russulales</taxon>
        <taxon>Bondarzewiaceae</taxon>
        <taxon>Heterobasidion</taxon>
        <taxon>Heterobasidion annosum species complex</taxon>
    </lineage>
</organism>
<dbReference type="HOGENOM" id="CLU_052397_0_1_1"/>
<dbReference type="SUPFAM" id="SSF54695">
    <property type="entry name" value="POZ domain"/>
    <property type="match status" value="1"/>
</dbReference>
<evidence type="ECO:0000313" key="3">
    <source>
        <dbReference type="Proteomes" id="UP000030671"/>
    </source>
</evidence>
<feature type="domain" description="BTB" evidence="1">
    <location>
        <begin position="26"/>
        <end position="94"/>
    </location>
</feature>
<proteinExistence type="predicted"/>
<keyword evidence="3" id="KW-1185">Reference proteome</keyword>
<name>W4K4W3_HETIT</name>
<reference evidence="2 3" key="1">
    <citation type="journal article" date="2012" name="New Phytol.">
        <title>Insight into trade-off between wood decay and parasitism from the genome of a fungal forest pathogen.</title>
        <authorList>
            <person name="Olson A."/>
            <person name="Aerts A."/>
            <person name="Asiegbu F."/>
            <person name="Belbahri L."/>
            <person name="Bouzid O."/>
            <person name="Broberg A."/>
            <person name="Canback B."/>
            <person name="Coutinho P.M."/>
            <person name="Cullen D."/>
            <person name="Dalman K."/>
            <person name="Deflorio G."/>
            <person name="van Diepen L.T."/>
            <person name="Dunand C."/>
            <person name="Duplessis S."/>
            <person name="Durling M."/>
            <person name="Gonthier P."/>
            <person name="Grimwood J."/>
            <person name="Fossdal C.G."/>
            <person name="Hansson D."/>
            <person name="Henrissat B."/>
            <person name="Hietala A."/>
            <person name="Himmelstrand K."/>
            <person name="Hoffmeister D."/>
            <person name="Hogberg N."/>
            <person name="James T.Y."/>
            <person name="Karlsson M."/>
            <person name="Kohler A."/>
            <person name="Kues U."/>
            <person name="Lee Y.H."/>
            <person name="Lin Y.C."/>
            <person name="Lind M."/>
            <person name="Lindquist E."/>
            <person name="Lombard V."/>
            <person name="Lucas S."/>
            <person name="Lunden K."/>
            <person name="Morin E."/>
            <person name="Murat C."/>
            <person name="Park J."/>
            <person name="Raffaello T."/>
            <person name="Rouze P."/>
            <person name="Salamov A."/>
            <person name="Schmutz J."/>
            <person name="Solheim H."/>
            <person name="Stahlberg J."/>
            <person name="Velez H."/>
            <person name="de Vries R.P."/>
            <person name="Wiebenga A."/>
            <person name="Woodward S."/>
            <person name="Yakovlev I."/>
            <person name="Garbelotto M."/>
            <person name="Martin F."/>
            <person name="Grigoriev I.V."/>
            <person name="Stenlid J."/>
        </authorList>
    </citation>
    <scope>NUCLEOTIDE SEQUENCE [LARGE SCALE GENOMIC DNA]</scope>
    <source>
        <strain evidence="2 3">TC 32-1</strain>
    </source>
</reference>
<dbReference type="STRING" id="747525.W4K4W3"/>
<accession>W4K4W3</accession>
<dbReference type="KEGG" id="hir:HETIRDRAFT_475996"/>
<dbReference type="PROSITE" id="PS50097">
    <property type="entry name" value="BTB"/>
    <property type="match status" value="1"/>
</dbReference>
<dbReference type="AlphaFoldDB" id="W4K4W3"/>
<evidence type="ECO:0000313" key="2">
    <source>
        <dbReference type="EMBL" id="ETW80405.1"/>
    </source>
</evidence>